<dbReference type="AlphaFoldDB" id="A0A1V6P0R1"/>
<dbReference type="OrthoDB" id="2142961at2759"/>
<protein>
    <submittedName>
        <fullName evidence="2">Uncharacterized protein</fullName>
    </submittedName>
</protein>
<comment type="caution">
    <text evidence="2">The sequence shown here is derived from an EMBL/GenBank/DDBJ whole genome shotgun (WGS) entry which is preliminary data.</text>
</comment>
<feature type="compositionally biased region" description="Acidic residues" evidence="1">
    <location>
        <begin position="139"/>
        <end position="150"/>
    </location>
</feature>
<feature type="compositionally biased region" description="Basic residues" evidence="1">
    <location>
        <begin position="58"/>
        <end position="68"/>
    </location>
</feature>
<evidence type="ECO:0000256" key="1">
    <source>
        <dbReference type="SAM" id="MobiDB-lite"/>
    </source>
</evidence>
<name>A0A1V6P0R1_PENDC</name>
<feature type="compositionally biased region" description="Low complexity" evidence="1">
    <location>
        <begin position="422"/>
        <end position="431"/>
    </location>
</feature>
<accession>A0A1V6P0R1</accession>
<dbReference type="InterPro" id="IPR028322">
    <property type="entry name" value="PNRC-like_rgn"/>
</dbReference>
<feature type="compositionally biased region" description="Polar residues" evidence="1">
    <location>
        <begin position="360"/>
        <end position="373"/>
    </location>
</feature>
<organism evidence="2 3">
    <name type="scientific">Penicillium decumbens</name>
    <dbReference type="NCBI Taxonomy" id="69771"/>
    <lineage>
        <taxon>Eukaryota</taxon>
        <taxon>Fungi</taxon>
        <taxon>Dikarya</taxon>
        <taxon>Ascomycota</taxon>
        <taxon>Pezizomycotina</taxon>
        <taxon>Eurotiomycetes</taxon>
        <taxon>Eurotiomycetidae</taxon>
        <taxon>Eurotiales</taxon>
        <taxon>Aspergillaceae</taxon>
        <taxon>Penicillium</taxon>
    </lineage>
</organism>
<dbReference type="GO" id="GO:0016071">
    <property type="term" value="P:mRNA metabolic process"/>
    <property type="evidence" value="ECO:0007669"/>
    <property type="project" value="UniProtKB-ARBA"/>
</dbReference>
<dbReference type="Proteomes" id="UP000191522">
    <property type="component" value="Unassembled WGS sequence"/>
</dbReference>
<evidence type="ECO:0000313" key="2">
    <source>
        <dbReference type="EMBL" id="OQD70412.1"/>
    </source>
</evidence>
<sequence>MSTSPHPPTPKVAHNNRRQKKNATPQVQKTALLNTPPSSPPRNMSPAGAGTDSSNNVHSKKKPPRSGKKTSQNPGNRTSPAPNGHRHTSSQPSHGTPMKDNAAYAGPTFHASPAPSALPIPSFFSKSFPESDLSTTLETDSEDAETEQDLETTPSKPRARPPPSQPSQPTGNGAEPSPLDFLFKAAVQARNSNSMRSPESAARLRSPQTDSKVLPPKPQTVPGDVFAFEMGSPNQPRAHIGPAFAPSYQDRMDALRSSSSPSQSPSMSDEQRRAKNAELKHMLLNPRPQKPPSSMSPAPAPNPSLHGPYAPRPNINPSVPHYATPTRTHSGPPASITHGFSNQQQPVPNSAGPPPVSYPYANSPQQFRNTNSPLRREVPTNAHPHTRSSPSPYGYYMPNAHMQQPDFASPQPQYAKATFNMSTNSPSSSRSVETKQMEDDLRRILNISATPTASSASSIPPGGYQSPFAA</sequence>
<reference evidence="3" key="1">
    <citation type="journal article" date="2017" name="Nat. Microbiol.">
        <title>Global analysis of biosynthetic gene clusters reveals vast potential of secondary metabolite production in Penicillium species.</title>
        <authorList>
            <person name="Nielsen J.C."/>
            <person name="Grijseels S."/>
            <person name="Prigent S."/>
            <person name="Ji B."/>
            <person name="Dainat J."/>
            <person name="Nielsen K.F."/>
            <person name="Frisvad J.C."/>
            <person name="Workman M."/>
            <person name="Nielsen J."/>
        </authorList>
    </citation>
    <scope>NUCLEOTIDE SEQUENCE [LARGE SCALE GENOMIC DNA]</scope>
    <source>
        <strain evidence="3">IBT 11843</strain>
    </source>
</reference>
<gene>
    <name evidence="2" type="ORF">PENDEC_c023G04251</name>
</gene>
<feature type="compositionally biased region" description="Low complexity" evidence="1">
    <location>
        <begin position="257"/>
        <end position="268"/>
    </location>
</feature>
<feature type="compositionally biased region" description="Basic and acidic residues" evidence="1">
    <location>
        <begin position="432"/>
        <end position="443"/>
    </location>
</feature>
<feature type="compositionally biased region" description="Low complexity" evidence="1">
    <location>
        <begin position="447"/>
        <end position="461"/>
    </location>
</feature>
<evidence type="ECO:0000313" key="3">
    <source>
        <dbReference type="Proteomes" id="UP000191522"/>
    </source>
</evidence>
<dbReference type="OMA" id="YATPMRT"/>
<feature type="compositionally biased region" description="Pro residues" evidence="1">
    <location>
        <begin position="1"/>
        <end position="10"/>
    </location>
</feature>
<feature type="compositionally biased region" description="Polar residues" evidence="1">
    <location>
        <begin position="338"/>
        <end position="348"/>
    </location>
</feature>
<feature type="compositionally biased region" description="Basic and acidic residues" evidence="1">
    <location>
        <begin position="269"/>
        <end position="281"/>
    </location>
</feature>
<proteinExistence type="predicted"/>
<feature type="compositionally biased region" description="Low complexity" evidence="1">
    <location>
        <begin position="111"/>
        <end position="125"/>
    </location>
</feature>
<keyword evidence="3" id="KW-1185">Reference proteome</keyword>
<feature type="compositionally biased region" description="Polar residues" evidence="1">
    <location>
        <begin position="22"/>
        <end position="36"/>
    </location>
</feature>
<dbReference type="Pfam" id="PF15365">
    <property type="entry name" value="PNRC"/>
    <property type="match status" value="1"/>
</dbReference>
<feature type="compositionally biased region" description="Polar residues" evidence="1">
    <location>
        <begin position="69"/>
        <end position="81"/>
    </location>
</feature>
<feature type="region of interest" description="Disordered" evidence="1">
    <location>
        <begin position="1"/>
        <end position="470"/>
    </location>
</feature>
<dbReference type="EMBL" id="MDYL01000023">
    <property type="protein sequence ID" value="OQD70412.1"/>
    <property type="molecule type" value="Genomic_DNA"/>
</dbReference>